<accession>A0ABS0PLB3</accession>
<dbReference type="EMBL" id="JACCHP010000005">
    <property type="protein sequence ID" value="MBH5397979.1"/>
    <property type="molecule type" value="Genomic_DNA"/>
</dbReference>
<keyword evidence="1" id="KW-0812">Transmembrane</keyword>
<evidence type="ECO:0000259" key="2">
    <source>
        <dbReference type="Pfam" id="PF14534"/>
    </source>
</evidence>
<comment type="caution">
    <text evidence="3">The sequence shown here is derived from an EMBL/GenBank/DDBJ whole genome shotgun (WGS) entry which is preliminary data.</text>
</comment>
<proteinExistence type="predicted"/>
<evidence type="ECO:0000313" key="3">
    <source>
        <dbReference type="EMBL" id="MBH5397979.1"/>
    </source>
</evidence>
<keyword evidence="4" id="KW-1185">Reference proteome</keyword>
<protein>
    <submittedName>
        <fullName evidence="3">DUF4440 domain-containing protein</fullName>
    </submittedName>
</protein>
<dbReference type="RefSeq" id="WP_197950074.1">
    <property type="nucleotide sequence ID" value="NZ_JACCHP010000005.1"/>
</dbReference>
<feature type="transmembrane region" description="Helical" evidence="1">
    <location>
        <begin position="7"/>
        <end position="26"/>
    </location>
</feature>
<dbReference type="Proteomes" id="UP000807370">
    <property type="component" value="Unassembled WGS sequence"/>
</dbReference>
<organism evidence="3 4">
    <name type="scientific">Bradyrhizobium agreste</name>
    <dbReference type="NCBI Taxonomy" id="2751811"/>
    <lineage>
        <taxon>Bacteria</taxon>
        <taxon>Pseudomonadati</taxon>
        <taxon>Pseudomonadota</taxon>
        <taxon>Alphaproteobacteria</taxon>
        <taxon>Hyphomicrobiales</taxon>
        <taxon>Nitrobacteraceae</taxon>
        <taxon>Bradyrhizobium</taxon>
    </lineage>
</organism>
<dbReference type="InterPro" id="IPR027843">
    <property type="entry name" value="DUF4440"/>
</dbReference>
<evidence type="ECO:0000313" key="4">
    <source>
        <dbReference type="Proteomes" id="UP000807370"/>
    </source>
</evidence>
<dbReference type="SUPFAM" id="SSF54427">
    <property type="entry name" value="NTF2-like"/>
    <property type="match status" value="1"/>
</dbReference>
<dbReference type="CDD" id="cd00531">
    <property type="entry name" value="NTF2_like"/>
    <property type="match status" value="1"/>
</dbReference>
<sequence>MRTVAQVANVISFFMMFSVVGLPAWAAGPEAEVKALHAADQAWLKGFTAADGDAMAKLYDERAVLMPPNAPAVTGRDAIRTFLANMSSEAAKAGLVFSFADKQDGGANGNQGWSSGSYTIKDKAGNVVETGKFLSVSKKVGGKWLYWRDTWNADSPPPK</sequence>
<dbReference type="Pfam" id="PF14534">
    <property type="entry name" value="DUF4440"/>
    <property type="match status" value="1"/>
</dbReference>
<evidence type="ECO:0000256" key="1">
    <source>
        <dbReference type="SAM" id="Phobius"/>
    </source>
</evidence>
<keyword evidence="1" id="KW-1133">Transmembrane helix</keyword>
<reference evidence="3 4" key="1">
    <citation type="submission" date="2020-07" db="EMBL/GenBank/DDBJ databases">
        <title>Bradyrhizobium diversity isolated from nodules of indigenous legumes of Western Australia.</title>
        <authorList>
            <person name="Klepa M.S."/>
        </authorList>
    </citation>
    <scope>NUCLEOTIDE SEQUENCE [LARGE SCALE GENOMIC DNA]</scope>
    <source>
        <strain evidence="3 4">CNPSo 4010</strain>
    </source>
</reference>
<dbReference type="InterPro" id="IPR032710">
    <property type="entry name" value="NTF2-like_dom_sf"/>
</dbReference>
<dbReference type="Gene3D" id="3.10.450.50">
    <property type="match status" value="1"/>
</dbReference>
<feature type="domain" description="DUF4440" evidence="2">
    <location>
        <begin position="36"/>
        <end position="145"/>
    </location>
</feature>
<keyword evidence="1" id="KW-0472">Membrane</keyword>
<gene>
    <name evidence="3" type="ORF">HZZ13_09275</name>
</gene>
<name>A0ABS0PLB3_9BRAD</name>